<evidence type="ECO:0000313" key="2">
    <source>
        <dbReference type="EMBL" id="ELU16184.1"/>
    </source>
</evidence>
<evidence type="ECO:0000256" key="1">
    <source>
        <dbReference type="SAM" id="Phobius"/>
    </source>
</evidence>
<keyword evidence="4" id="KW-1185">Reference proteome</keyword>
<reference evidence="2 4" key="2">
    <citation type="journal article" date="2013" name="Nature">
        <title>Insights into bilaterian evolution from three spiralian genomes.</title>
        <authorList>
            <person name="Simakov O."/>
            <person name="Marletaz F."/>
            <person name="Cho S.J."/>
            <person name="Edsinger-Gonzales E."/>
            <person name="Havlak P."/>
            <person name="Hellsten U."/>
            <person name="Kuo D.H."/>
            <person name="Larsson T."/>
            <person name="Lv J."/>
            <person name="Arendt D."/>
            <person name="Savage R."/>
            <person name="Osoegawa K."/>
            <person name="de Jong P."/>
            <person name="Grimwood J."/>
            <person name="Chapman J.A."/>
            <person name="Shapiro H."/>
            <person name="Aerts A."/>
            <person name="Otillar R.P."/>
            <person name="Terry A.Y."/>
            <person name="Boore J.L."/>
            <person name="Grigoriev I.V."/>
            <person name="Lindberg D.R."/>
            <person name="Seaver E.C."/>
            <person name="Weisblat D.A."/>
            <person name="Putnam N.H."/>
            <person name="Rokhsar D.S."/>
        </authorList>
    </citation>
    <scope>NUCLEOTIDE SEQUENCE</scope>
    <source>
        <strain evidence="2 4">I ESC-2004</strain>
    </source>
</reference>
<dbReference type="EMBL" id="KB293274">
    <property type="protein sequence ID" value="ELU16184.1"/>
    <property type="molecule type" value="Genomic_DNA"/>
</dbReference>
<name>R7VC57_CAPTE</name>
<dbReference type="EnsemblMetazoa" id="CapteT213544">
    <property type="protein sequence ID" value="CapteP213544"/>
    <property type="gene ID" value="CapteG213544"/>
</dbReference>
<protein>
    <submittedName>
        <fullName evidence="2 3">Uncharacterized protein</fullName>
    </submittedName>
</protein>
<keyword evidence="1" id="KW-1133">Transmembrane helix</keyword>
<reference evidence="4" key="1">
    <citation type="submission" date="2012-12" db="EMBL/GenBank/DDBJ databases">
        <authorList>
            <person name="Hellsten U."/>
            <person name="Grimwood J."/>
            <person name="Chapman J.A."/>
            <person name="Shapiro H."/>
            <person name="Aerts A."/>
            <person name="Otillar R.P."/>
            <person name="Terry A.Y."/>
            <person name="Boore J.L."/>
            <person name="Simakov O."/>
            <person name="Marletaz F."/>
            <person name="Cho S.-J."/>
            <person name="Edsinger-Gonzales E."/>
            <person name="Havlak P."/>
            <person name="Kuo D.-H."/>
            <person name="Larsson T."/>
            <person name="Lv J."/>
            <person name="Arendt D."/>
            <person name="Savage R."/>
            <person name="Osoegawa K."/>
            <person name="de Jong P."/>
            <person name="Lindberg D.R."/>
            <person name="Seaver E.C."/>
            <person name="Weisblat D.A."/>
            <person name="Putnam N.H."/>
            <person name="Grigoriev I.V."/>
            <person name="Rokhsar D.S."/>
        </authorList>
    </citation>
    <scope>NUCLEOTIDE SEQUENCE</scope>
    <source>
        <strain evidence="4">I ESC-2004</strain>
    </source>
</reference>
<reference evidence="3" key="3">
    <citation type="submission" date="2015-06" db="UniProtKB">
        <authorList>
            <consortium name="EnsemblMetazoa"/>
        </authorList>
    </citation>
    <scope>IDENTIFICATION</scope>
</reference>
<evidence type="ECO:0000313" key="4">
    <source>
        <dbReference type="Proteomes" id="UP000014760"/>
    </source>
</evidence>
<organism evidence="2">
    <name type="scientific">Capitella teleta</name>
    <name type="common">Polychaete worm</name>
    <dbReference type="NCBI Taxonomy" id="283909"/>
    <lineage>
        <taxon>Eukaryota</taxon>
        <taxon>Metazoa</taxon>
        <taxon>Spiralia</taxon>
        <taxon>Lophotrochozoa</taxon>
        <taxon>Annelida</taxon>
        <taxon>Polychaeta</taxon>
        <taxon>Sedentaria</taxon>
        <taxon>Scolecida</taxon>
        <taxon>Capitellidae</taxon>
        <taxon>Capitella</taxon>
    </lineage>
</organism>
<dbReference type="EMBL" id="AMQN01017578">
    <property type="status" value="NOT_ANNOTATED_CDS"/>
    <property type="molecule type" value="Genomic_DNA"/>
</dbReference>
<keyword evidence="1" id="KW-0472">Membrane</keyword>
<gene>
    <name evidence="2" type="ORF">CAPTEDRAFT_213544</name>
</gene>
<dbReference type="AlphaFoldDB" id="R7VC57"/>
<dbReference type="Proteomes" id="UP000014760">
    <property type="component" value="Unassembled WGS sequence"/>
</dbReference>
<sequence length="210" mass="24015">MGTSLLPRCCCRNQTIRQILKTDAKMVTIRWVILLALLSAFGTIYLAIAFDFQVTYDVKSVPSSVQPDYMKEEVSFDPVTQLDFTEIGEVLQADTSTKFHVSTSSSSASIEFHDEPEKNEIKREMVRSPREELNGRMQNMNEQSVTSSSSEASVDLEWLAEREVGGHIGQREYNETKSCYKICERLFLKLDVHFFYGRQPSKCTVYPNKN</sequence>
<keyword evidence="1" id="KW-0812">Transmembrane</keyword>
<evidence type="ECO:0000313" key="3">
    <source>
        <dbReference type="EnsemblMetazoa" id="CapteP213544"/>
    </source>
</evidence>
<proteinExistence type="predicted"/>
<accession>R7VC57</accession>
<dbReference type="HOGENOM" id="CLU_1311150_0_0_1"/>
<feature type="transmembrane region" description="Helical" evidence="1">
    <location>
        <begin position="27"/>
        <end position="50"/>
    </location>
</feature>